<feature type="domain" description="SIS" evidence="1">
    <location>
        <begin position="35"/>
        <end position="181"/>
    </location>
</feature>
<dbReference type="Pfam" id="PF01380">
    <property type="entry name" value="SIS"/>
    <property type="match status" value="2"/>
</dbReference>
<organism evidence="2">
    <name type="scientific">bioreactor metagenome</name>
    <dbReference type="NCBI Taxonomy" id="1076179"/>
    <lineage>
        <taxon>unclassified sequences</taxon>
        <taxon>metagenomes</taxon>
        <taxon>ecological metagenomes</taxon>
    </lineage>
</organism>
<dbReference type="PROSITE" id="PS51464">
    <property type="entry name" value="SIS"/>
    <property type="match status" value="2"/>
</dbReference>
<dbReference type="Gene3D" id="3.40.50.10490">
    <property type="entry name" value="Glucose-6-phosphate isomerase like protein, domain 1"/>
    <property type="match status" value="2"/>
</dbReference>
<dbReference type="GO" id="GO:0006047">
    <property type="term" value="P:UDP-N-acetylglucosamine metabolic process"/>
    <property type="evidence" value="ECO:0007669"/>
    <property type="project" value="TreeGrafter"/>
</dbReference>
<evidence type="ECO:0000313" key="2">
    <source>
        <dbReference type="EMBL" id="MPM00836.1"/>
    </source>
</evidence>
<dbReference type="GO" id="GO:0097367">
    <property type="term" value="F:carbohydrate derivative binding"/>
    <property type="evidence" value="ECO:0007669"/>
    <property type="project" value="InterPro"/>
</dbReference>
<dbReference type="GO" id="GO:0006487">
    <property type="term" value="P:protein N-linked glycosylation"/>
    <property type="evidence" value="ECO:0007669"/>
    <property type="project" value="TreeGrafter"/>
</dbReference>
<proteinExistence type="predicted"/>
<dbReference type="GO" id="GO:0004360">
    <property type="term" value="F:glutamine-fructose-6-phosphate transaminase (isomerizing) activity"/>
    <property type="evidence" value="ECO:0007669"/>
    <property type="project" value="TreeGrafter"/>
</dbReference>
<reference evidence="2" key="1">
    <citation type="submission" date="2019-08" db="EMBL/GenBank/DDBJ databases">
        <authorList>
            <person name="Kucharzyk K."/>
            <person name="Murdoch R.W."/>
            <person name="Higgins S."/>
            <person name="Loffler F."/>
        </authorList>
    </citation>
    <scope>NUCLEOTIDE SEQUENCE</scope>
</reference>
<dbReference type="GO" id="GO:0006002">
    <property type="term" value="P:fructose 6-phosphate metabolic process"/>
    <property type="evidence" value="ECO:0007669"/>
    <property type="project" value="TreeGrafter"/>
</dbReference>
<gene>
    <name evidence="2" type="ORF">SDC9_47068</name>
</gene>
<dbReference type="EMBL" id="VSSQ01000756">
    <property type="protein sequence ID" value="MPM00836.1"/>
    <property type="molecule type" value="Genomic_DNA"/>
</dbReference>
<dbReference type="AlphaFoldDB" id="A0A644WAK7"/>
<feature type="domain" description="SIS" evidence="1">
    <location>
        <begin position="211"/>
        <end position="360"/>
    </location>
</feature>
<protein>
    <recommendedName>
        <fullName evidence="1">SIS domain-containing protein</fullName>
    </recommendedName>
</protein>
<dbReference type="PANTHER" id="PTHR10937:SF0">
    <property type="entry name" value="GLUTAMINE--FRUCTOSE-6-PHOSPHATE TRANSAMINASE (ISOMERIZING)"/>
    <property type="match status" value="1"/>
</dbReference>
<dbReference type="PANTHER" id="PTHR10937">
    <property type="entry name" value="GLUCOSAMINE--FRUCTOSE-6-PHOSPHATE AMINOTRANSFERASE, ISOMERIZING"/>
    <property type="match status" value="1"/>
</dbReference>
<dbReference type="InterPro" id="IPR001347">
    <property type="entry name" value="SIS_dom"/>
</dbReference>
<accession>A0A644WAK7</accession>
<comment type="caution">
    <text evidence="2">The sequence shown here is derived from an EMBL/GenBank/DDBJ whole genome shotgun (WGS) entry which is preliminary data.</text>
</comment>
<sequence>MALDTEIARNQLVSLPELYSETFSIIDRSIRNTLTASDLVGVKQVIIVGNGDSYFAGLASIQTFQKYSAVSYKVVQSMRFFAYEHAFIKEYSPGQTVIVGVSASGESRRVVQALSQARKNLPTAKIYALVGNPESSVARVADKIIDVSIANKGTAPGIRSYTASLFGLLGLALRFGELQGKIHLHDANAIRSYIPTLAPIVEIAVNESLKIADKISSLPLRTVFTVVGSGNNYGTALFNAAKFVEIAGLNATGQDLEEWLHVERFAYPLDSTVLVIAPSGNGFDHAKKLMKVAKTIGHHLICITDVIEDAFIKETADICIPLDMGKEELFSNLIAYIPSVPFAIAYASKLQRKMFMSDNTSIFEERQALSKRLKEEM</sequence>
<name>A0A644WAK7_9ZZZZ</name>
<evidence type="ECO:0000259" key="1">
    <source>
        <dbReference type="PROSITE" id="PS51464"/>
    </source>
</evidence>
<dbReference type="SUPFAM" id="SSF53697">
    <property type="entry name" value="SIS domain"/>
    <property type="match status" value="1"/>
</dbReference>
<dbReference type="InterPro" id="IPR046348">
    <property type="entry name" value="SIS_dom_sf"/>
</dbReference>